<protein>
    <submittedName>
        <fullName evidence="2">Uncharacterized protein</fullName>
    </submittedName>
</protein>
<gene>
    <name evidence="2" type="ORF">WR25_10570</name>
</gene>
<evidence type="ECO:0000313" key="2">
    <source>
        <dbReference type="EMBL" id="PAV68741.1"/>
    </source>
</evidence>
<proteinExistence type="predicted"/>
<dbReference type="AlphaFoldDB" id="A0A2A2K4A0"/>
<evidence type="ECO:0000256" key="1">
    <source>
        <dbReference type="SAM" id="MobiDB-lite"/>
    </source>
</evidence>
<reference evidence="2 3" key="1">
    <citation type="journal article" date="2017" name="Curr. Biol.">
        <title>Genome architecture and evolution of a unichromosomal asexual nematode.</title>
        <authorList>
            <person name="Fradin H."/>
            <person name="Zegar C."/>
            <person name="Gutwein M."/>
            <person name="Lucas J."/>
            <person name="Kovtun M."/>
            <person name="Corcoran D."/>
            <person name="Baugh L.R."/>
            <person name="Kiontke K."/>
            <person name="Gunsalus K."/>
            <person name="Fitch D.H."/>
            <person name="Piano F."/>
        </authorList>
    </citation>
    <scope>NUCLEOTIDE SEQUENCE [LARGE SCALE GENOMIC DNA]</scope>
    <source>
        <strain evidence="2">PF1309</strain>
    </source>
</reference>
<organism evidence="2 3">
    <name type="scientific">Diploscapter pachys</name>
    <dbReference type="NCBI Taxonomy" id="2018661"/>
    <lineage>
        <taxon>Eukaryota</taxon>
        <taxon>Metazoa</taxon>
        <taxon>Ecdysozoa</taxon>
        <taxon>Nematoda</taxon>
        <taxon>Chromadorea</taxon>
        <taxon>Rhabditida</taxon>
        <taxon>Rhabditina</taxon>
        <taxon>Rhabditomorpha</taxon>
        <taxon>Rhabditoidea</taxon>
        <taxon>Rhabditidae</taxon>
        <taxon>Diploscapter</taxon>
    </lineage>
</organism>
<evidence type="ECO:0000313" key="3">
    <source>
        <dbReference type="Proteomes" id="UP000218231"/>
    </source>
</evidence>
<keyword evidence="3" id="KW-1185">Reference proteome</keyword>
<dbReference type="Proteomes" id="UP000218231">
    <property type="component" value="Unassembled WGS sequence"/>
</dbReference>
<name>A0A2A2K4A0_9BILA</name>
<accession>A0A2A2K4A0</accession>
<comment type="caution">
    <text evidence="2">The sequence shown here is derived from an EMBL/GenBank/DDBJ whole genome shotgun (WGS) entry which is preliminary data.</text>
</comment>
<feature type="region of interest" description="Disordered" evidence="1">
    <location>
        <begin position="364"/>
        <end position="402"/>
    </location>
</feature>
<sequence>MRAVDRLRLPHQFVEGQVEQRGDLVARPVVANRVARRGLGRLKAIGRIDLPAFAVEEVDPRDAHLSVGDILEVGGDDLLIGFDVGNDIVAIGQAAAREEAGDGIGRLRRIRIPIPAIDGGHQLAQIEMSVGFPDTMRDPSVIGFPSRVFNGTPARLVIERPFVAARSCAAAGEAIARDRPSDHANVVPNRIFTPTPPAAKFLEPNRSRVLPAARIDAQAQHLFGRLDEVGAGAEDRLYARVSQRLIVLRRDHPAGDHPDVGAARVAQVTDQFGNQRLVPGGEAGGADDVDVLLQREHRGLLGRLEQRAGDDLEPQITEHAANEIGAAVVPVLPHLRDEHARFAAQPALGGGDALGEPLPAHVVASRARGPRPRRVRADCPYPARLRATHRVRRGTPPRRGSP</sequence>
<dbReference type="EMBL" id="LIAE01009701">
    <property type="protein sequence ID" value="PAV68741.1"/>
    <property type="molecule type" value="Genomic_DNA"/>
</dbReference>
<feature type="compositionally biased region" description="Basic residues" evidence="1">
    <location>
        <begin position="386"/>
        <end position="402"/>
    </location>
</feature>